<proteinExistence type="predicted"/>
<protein>
    <recommendedName>
        <fullName evidence="1">Tc1-like transposase DDE domain-containing protein</fullName>
    </recommendedName>
</protein>
<gene>
    <name evidence="2" type="ORF">AVEN_166223_1</name>
</gene>
<name>A0A4Y2FTQ4_ARAVE</name>
<accession>A0A4Y2FTQ4</accession>
<evidence type="ECO:0000313" key="2">
    <source>
        <dbReference type="EMBL" id="GBM43825.1"/>
    </source>
</evidence>
<dbReference type="InterPro" id="IPR036397">
    <property type="entry name" value="RNaseH_sf"/>
</dbReference>
<sequence>MGWRLFQQKSLVFTGIGNSSKSNAFQLEIRHPGGSAKDGQSLRRAPMTDIYVHEGIEPELRLKSYPPLLRPPEEPGTRYLPSNIRERDAYGGGSVCVWGGISLGGRTDLHVFPRGTVNAQTYRDDILDAYVRPYAGAIVDDFLLQDDNARPRRARILDDYLQQQTIQRMEWPPLSPDLNPFDHVWDALERRIAALNPPLQTPFPLATALQEQRLSLPHN</sequence>
<reference evidence="2 3" key="1">
    <citation type="journal article" date="2019" name="Sci. Rep.">
        <title>Orb-weaving spider Araneus ventricosus genome elucidates the spidroin gene catalogue.</title>
        <authorList>
            <person name="Kono N."/>
            <person name="Nakamura H."/>
            <person name="Ohtoshi R."/>
            <person name="Moran D.A.P."/>
            <person name="Shinohara A."/>
            <person name="Yoshida Y."/>
            <person name="Fujiwara M."/>
            <person name="Mori M."/>
            <person name="Tomita M."/>
            <person name="Arakawa K."/>
        </authorList>
    </citation>
    <scope>NUCLEOTIDE SEQUENCE [LARGE SCALE GENOMIC DNA]</scope>
</reference>
<evidence type="ECO:0000313" key="3">
    <source>
        <dbReference type="Proteomes" id="UP000499080"/>
    </source>
</evidence>
<evidence type="ECO:0000259" key="1">
    <source>
        <dbReference type="Pfam" id="PF13358"/>
    </source>
</evidence>
<dbReference type="Proteomes" id="UP000499080">
    <property type="component" value="Unassembled WGS sequence"/>
</dbReference>
<organism evidence="2 3">
    <name type="scientific">Araneus ventricosus</name>
    <name type="common">Orbweaver spider</name>
    <name type="synonym">Epeira ventricosa</name>
    <dbReference type="NCBI Taxonomy" id="182803"/>
    <lineage>
        <taxon>Eukaryota</taxon>
        <taxon>Metazoa</taxon>
        <taxon>Ecdysozoa</taxon>
        <taxon>Arthropoda</taxon>
        <taxon>Chelicerata</taxon>
        <taxon>Arachnida</taxon>
        <taxon>Araneae</taxon>
        <taxon>Araneomorphae</taxon>
        <taxon>Entelegynae</taxon>
        <taxon>Araneoidea</taxon>
        <taxon>Araneidae</taxon>
        <taxon>Araneus</taxon>
    </lineage>
</organism>
<feature type="domain" description="Tc1-like transposase DDE" evidence="1">
    <location>
        <begin position="91"/>
        <end position="194"/>
    </location>
</feature>
<dbReference type="GO" id="GO:0003676">
    <property type="term" value="F:nucleic acid binding"/>
    <property type="evidence" value="ECO:0007669"/>
    <property type="project" value="InterPro"/>
</dbReference>
<dbReference type="Pfam" id="PF13358">
    <property type="entry name" value="DDE_3"/>
    <property type="match status" value="1"/>
</dbReference>
<keyword evidence="3" id="KW-1185">Reference proteome</keyword>
<dbReference type="EMBL" id="BGPR01001044">
    <property type="protein sequence ID" value="GBM43825.1"/>
    <property type="molecule type" value="Genomic_DNA"/>
</dbReference>
<dbReference type="AlphaFoldDB" id="A0A4Y2FTQ4"/>
<dbReference type="Gene3D" id="3.30.420.10">
    <property type="entry name" value="Ribonuclease H-like superfamily/Ribonuclease H"/>
    <property type="match status" value="1"/>
</dbReference>
<dbReference type="OrthoDB" id="4843387at2759"/>
<comment type="caution">
    <text evidence="2">The sequence shown here is derived from an EMBL/GenBank/DDBJ whole genome shotgun (WGS) entry which is preliminary data.</text>
</comment>
<dbReference type="InterPro" id="IPR038717">
    <property type="entry name" value="Tc1-like_DDE_dom"/>
</dbReference>